<comment type="caution">
    <text evidence="1">The sequence shown here is derived from an EMBL/GenBank/DDBJ whole genome shotgun (WGS) entry which is preliminary data.</text>
</comment>
<dbReference type="EMBL" id="JACVVK020000111">
    <property type="protein sequence ID" value="KAK7491796.1"/>
    <property type="molecule type" value="Genomic_DNA"/>
</dbReference>
<gene>
    <name evidence="1" type="ORF">BaRGS_00017052</name>
</gene>
<name>A0ABD0KXM2_9CAEN</name>
<accession>A0ABD0KXM2</accession>
<protein>
    <submittedName>
        <fullName evidence="1">Uncharacterized protein</fullName>
    </submittedName>
</protein>
<keyword evidence="2" id="KW-1185">Reference proteome</keyword>
<evidence type="ECO:0000313" key="2">
    <source>
        <dbReference type="Proteomes" id="UP001519460"/>
    </source>
</evidence>
<evidence type="ECO:0000313" key="1">
    <source>
        <dbReference type="EMBL" id="KAK7491796.1"/>
    </source>
</evidence>
<dbReference type="AlphaFoldDB" id="A0ABD0KXM2"/>
<reference evidence="1 2" key="1">
    <citation type="journal article" date="2023" name="Sci. Data">
        <title>Genome assembly of the Korean intertidal mud-creeper Batillaria attramentaria.</title>
        <authorList>
            <person name="Patra A.K."/>
            <person name="Ho P.T."/>
            <person name="Jun S."/>
            <person name="Lee S.J."/>
            <person name="Kim Y."/>
            <person name="Won Y.J."/>
        </authorList>
    </citation>
    <scope>NUCLEOTIDE SEQUENCE [LARGE SCALE GENOMIC DNA]</scope>
    <source>
        <strain evidence="1">Wonlab-2016</strain>
    </source>
</reference>
<organism evidence="1 2">
    <name type="scientific">Batillaria attramentaria</name>
    <dbReference type="NCBI Taxonomy" id="370345"/>
    <lineage>
        <taxon>Eukaryota</taxon>
        <taxon>Metazoa</taxon>
        <taxon>Spiralia</taxon>
        <taxon>Lophotrochozoa</taxon>
        <taxon>Mollusca</taxon>
        <taxon>Gastropoda</taxon>
        <taxon>Caenogastropoda</taxon>
        <taxon>Sorbeoconcha</taxon>
        <taxon>Cerithioidea</taxon>
        <taxon>Batillariidae</taxon>
        <taxon>Batillaria</taxon>
    </lineage>
</organism>
<sequence length="141" mass="15580">MLALSVHAFSTIKATRKTLPPHNNPGRCPQLITFSLHNTTPVPVVFSIFSLCQTPDQISHTRIGRQPALTHPLLIRVCQFRRLVFLDTAYGTCTESTGLQPDRLESVRPLEKGGGRGRGGRLGHARNVLIDVDEEMGKVML</sequence>
<dbReference type="Proteomes" id="UP001519460">
    <property type="component" value="Unassembled WGS sequence"/>
</dbReference>
<proteinExistence type="predicted"/>